<protein>
    <submittedName>
        <fullName evidence="1">Uncharacterized protein</fullName>
    </submittedName>
</protein>
<sequence>MTSDTSDTHFITRMINDYKEQRLPDAEIPIIEAVPEAEVVVVVEEGSLAEQAIHKRTPKDMMKEGSGSKRKCISRCTLARSMKGLVIR</sequence>
<reference evidence="1 2" key="1">
    <citation type="journal article" date="2021" name="BMC Genomics">
        <title>Telomere-to-telomere genome assembly of asparaginase-producing Trichoderma simmonsii.</title>
        <authorList>
            <person name="Chung D."/>
            <person name="Kwon Y.M."/>
            <person name="Yang Y."/>
        </authorList>
    </citation>
    <scope>NUCLEOTIDE SEQUENCE [LARGE SCALE GENOMIC DNA]</scope>
    <source>
        <strain evidence="1 2">GH-Sj1</strain>
    </source>
</reference>
<evidence type="ECO:0000313" key="2">
    <source>
        <dbReference type="Proteomes" id="UP000826661"/>
    </source>
</evidence>
<name>A0A8G0PKN3_9HYPO</name>
<keyword evidence="2" id="KW-1185">Reference proteome</keyword>
<gene>
    <name evidence="1" type="ORF">H0G86_011872</name>
</gene>
<organism evidence="1 2">
    <name type="scientific">Trichoderma simmonsii</name>
    <dbReference type="NCBI Taxonomy" id="1491479"/>
    <lineage>
        <taxon>Eukaryota</taxon>
        <taxon>Fungi</taxon>
        <taxon>Dikarya</taxon>
        <taxon>Ascomycota</taxon>
        <taxon>Pezizomycotina</taxon>
        <taxon>Sordariomycetes</taxon>
        <taxon>Hypocreomycetidae</taxon>
        <taxon>Hypocreales</taxon>
        <taxon>Hypocreaceae</taxon>
        <taxon>Trichoderma</taxon>
    </lineage>
</organism>
<dbReference type="Proteomes" id="UP000826661">
    <property type="component" value="Chromosome VII"/>
</dbReference>
<evidence type="ECO:0000313" key="1">
    <source>
        <dbReference type="EMBL" id="QYT04972.1"/>
    </source>
</evidence>
<accession>A0A8G0PKN3</accession>
<dbReference type="AlphaFoldDB" id="A0A8G0PKN3"/>
<dbReference type="EMBL" id="CP075870">
    <property type="protein sequence ID" value="QYT04972.1"/>
    <property type="molecule type" value="Genomic_DNA"/>
</dbReference>
<proteinExistence type="predicted"/>